<feature type="coiled-coil region" evidence="1">
    <location>
        <begin position="7"/>
        <end position="55"/>
    </location>
</feature>
<dbReference type="Gene3D" id="1.20.5.390">
    <property type="entry name" value="L1 transposable element, trimerization domain"/>
    <property type="match status" value="1"/>
</dbReference>
<organism evidence="3 4">
    <name type="scientific">Crocuta crocuta</name>
    <name type="common">Spotted hyena</name>
    <dbReference type="NCBI Taxonomy" id="9678"/>
    <lineage>
        <taxon>Eukaryota</taxon>
        <taxon>Metazoa</taxon>
        <taxon>Chordata</taxon>
        <taxon>Craniata</taxon>
        <taxon>Vertebrata</taxon>
        <taxon>Euteleostomi</taxon>
        <taxon>Mammalia</taxon>
        <taxon>Eutheria</taxon>
        <taxon>Laurasiatheria</taxon>
        <taxon>Carnivora</taxon>
        <taxon>Feliformia</taxon>
        <taxon>Hyaenidae</taxon>
        <taxon>Crocuta</taxon>
    </lineage>
</organism>
<protein>
    <submittedName>
        <fullName evidence="3">LORF1 protein</fullName>
    </submittedName>
</protein>
<comment type="caution">
    <text evidence="3">The sequence shown here is derived from an EMBL/GenBank/DDBJ whole genome shotgun (WGS) entry which is preliminary data.</text>
</comment>
<dbReference type="InterPro" id="IPR043636">
    <property type="entry name" value="L1_RRM_dom"/>
</dbReference>
<name>A0A6G1ARM4_CROCR</name>
<sequence>ECYVARIDETEQQISDIEDKIMENNDAEKKRKTKAKEHNTRIRELSDLLKRSNIQITEAPEDEKREKRGEGLCKQIIAESFPNLGKNTDIKIQEAQKTPNRFNKNQPLT</sequence>
<dbReference type="EMBL" id="VOAJ01003782">
    <property type="protein sequence ID" value="KAF0878489.1"/>
    <property type="molecule type" value="Genomic_DNA"/>
</dbReference>
<accession>A0A6G1ARM4</accession>
<dbReference type="Proteomes" id="UP000475037">
    <property type="component" value="Unassembled WGS sequence"/>
</dbReference>
<feature type="domain" description="L1 transposable element RRM" evidence="2">
    <location>
        <begin position="52"/>
        <end position="104"/>
    </location>
</feature>
<keyword evidence="4" id="KW-1185">Reference proteome</keyword>
<feature type="non-terminal residue" evidence="3">
    <location>
        <position position="109"/>
    </location>
</feature>
<dbReference type="AlphaFoldDB" id="A0A6G1ARM4"/>
<reference evidence="3 4" key="1">
    <citation type="submission" date="2019-11" db="EMBL/GenBank/DDBJ databases">
        <authorList>
            <person name="Yang C."/>
            <person name="Li F."/>
        </authorList>
    </citation>
    <scope>NUCLEOTIDE SEQUENCE [LARGE SCALE GENOMIC DNA]</scope>
    <source>
        <strain evidence="3">KB4526</strain>
        <tissue evidence="3">Muscle</tissue>
    </source>
</reference>
<dbReference type="Pfam" id="PF02994">
    <property type="entry name" value="Transposase_22"/>
    <property type="match status" value="1"/>
</dbReference>
<feature type="non-terminal residue" evidence="3">
    <location>
        <position position="1"/>
    </location>
</feature>
<evidence type="ECO:0000256" key="1">
    <source>
        <dbReference type="SAM" id="Coils"/>
    </source>
</evidence>
<proteinExistence type="predicted"/>
<evidence type="ECO:0000259" key="2">
    <source>
        <dbReference type="Pfam" id="PF02994"/>
    </source>
</evidence>
<dbReference type="Gene3D" id="3.30.70.1820">
    <property type="entry name" value="L1 transposable element, RRM domain"/>
    <property type="match status" value="1"/>
</dbReference>
<evidence type="ECO:0000313" key="3">
    <source>
        <dbReference type="EMBL" id="KAF0878489.1"/>
    </source>
</evidence>
<dbReference type="PANTHER" id="PTHR11505">
    <property type="entry name" value="L1 TRANSPOSABLE ELEMENT-RELATED"/>
    <property type="match status" value="1"/>
</dbReference>
<dbReference type="InterPro" id="IPR004244">
    <property type="entry name" value="Transposase_22"/>
</dbReference>
<gene>
    <name evidence="3" type="primary">L1re1_103</name>
    <name evidence="3" type="ORF">FOF47_R04941</name>
</gene>
<evidence type="ECO:0000313" key="4">
    <source>
        <dbReference type="Proteomes" id="UP000475037"/>
    </source>
</evidence>
<keyword evidence="1" id="KW-0175">Coiled coil</keyword>